<keyword evidence="2" id="KW-0732">Signal</keyword>
<keyword evidence="4" id="KW-1185">Reference proteome</keyword>
<reference evidence="4" key="2">
    <citation type="journal article" date="2020" name="Nat. Ecol. Evol.">
        <title>Deeply conserved synteny resolves early events in vertebrate evolution.</title>
        <authorList>
            <person name="Simakov O."/>
            <person name="Marletaz F."/>
            <person name="Yue J.X."/>
            <person name="O'Connell B."/>
            <person name="Jenkins J."/>
            <person name="Brandt A."/>
            <person name="Calef R."/>
            <person name="Tung C.H."/>
            <person name="Huang T.K."/>
            <person name="Schmutz J."/>
            <person name="Satoh N."/>
            <person name="Yu J.K."/>
            <person name="Putnam N.H."/>
            <person name="Green R.E."/>
            <person name="Rokhsar D.S."/>
        </authorList>
    </citation>
    <scope>NUCLEOTIDE SEQUENCE [LARGE SCALE GENOMIC DNA]</scope>
    <source>
        <strain evidence="4">S238N-H82</strain>
    </source>
</reference>
<dbReference type="AlphaFoldDB" id="C3Z4V2"/>
<dbReference type="RefSeq" id="XP_035684866.1">
    <property type="nucleotide sequence ID" value="XM_035828973.1"/>
</dbReference>
<feature type="region of interest" description="Disordered" evidence="1">
    <location>
        <begin position="25"/>
        <end position="50"/>
    </location>
</feature>
<sequence length="398" mass="42930">MMFGKTWVFTVVVMVLLATSGTEGFRIRNPKSKNTPQKSTVTKDRPTQQKSATAITKDLPINGQNYREMEELKARVGSLERTVGSMSRTMGQIGLKMKETEISRDRLDPDDVRQMRERLETMIHRVDNLDEWRSRQGGEESSNANAGGQSNDNEEQPEGPVIPRPMPGLFPGGEEDDQEQGAGGTSEGSDQSQEGDLTEDGDGGNTGDGRLPLFPNVGIPGPNPGPPSPPGDFNEGDDGDNTGVSFQNGRLPIFPPNFGHGGDLPNIMPQVFPPIYDSEHPPNPEPQILPIPGPQHVPNPDGPEILPPLRGPVFGPNPGPAGASDGGDDSEEVGGIIPSGFSEMLDRFRGMGLAPPQWQPVYTEEEEEPQEEEEEAIAPLEPSIQMGRSMPGGFNFPG</sequence>
<organism>
    <name type="scientific">Branchiostoma floridae</name>
    <name type="common">Florida lancelet</name>
    <name type="synonym">Amphioxus</name>
    <dbReference type="NCBI Taxonomy" id="7739"/>
    <lineage>
        <taxon>Eukaryota</taxon>
        <taxon>Metazoa</taxon>
        <taxon>Chordata</taxon>
        <taxon>Cephalochordata</taxon>
        <taxon>Leptocardii</taxon>
        <taxon>Amphioxiformes</taxon>
        <taxon>Branchiostomatidae</taxon>
        <taxon>Branchiostoma</taxon>
    </lineage>
</organism>
<feature type="region of interest" description="Disordered" evidence="1">
    <location>
        <begin position="130"/>
        <end position="338"/>
    </location>
</feature>
<feature type="compositionally biased region" description="Polar residues" evidence="1">
    <location>
        <begin position="139"/>
        <end position="151"/>
    </location>
</feature>
<feature type="chain" id="PRO_5044729274" evidence="2">
    <location>
        <begin position="25"/>
        <end position="398"/>
    </location>
</feature>
<evidence type="ECO:0000313" key="3">
    <source>
        <dbReference type="EMBL" id="EEN52309.1"/>
    </source>
</evidence>
<reference evidence="5" key="3">
    <citation type="submission" date="2025-04" db="UniProtKB">
        <authorList>
            <consortium name="RefSeq"/>
        </authorList>
    </citation>
    <scope>IDENTIFICATION</scope>
    <source>
        <strain evidence="5">S238N-H82</strain>
        <tissue evidence="5">Testes</tissue>
    </source>
</reference>
<dbReference type="GeneID" id="118421613"/>
<evidence type="ECO:0000313" key="4">
    <source>
        <dbReference type="Proteomes" id="UP000001554"/>
    </source>
</evidence>
<dbReference type="EMBL" id="GG666582">
    <property type="protein sequence ID" value="EEN52309.1"/>
    <property type="molecule type" value="Genomic_DNA"/>
</dbReference>
<evidence type="ECO:0000313" key="5">
    <source>
        <dbReference type="RefSeq" id="XP_035684866.1"/>
    </source>
</evidence>
<evidence type="ECO:0000256" key="2">
    <source>
        <dbReference type="SAM" id="SignalP"/>
    </source>
</evidence>
<accession>C3Z4V2</accession>
<dbReference type="Proteomes" id="UP000001554">
    <property type="component" value="Chromosome 8"/>
</dbReference>
<evidence type="ECO:0000256" key="1">
    <source>
        <dbReference type="SAM" id="MobiDB-lite"/>
    </source>
</evidence>
<feature type="compositionally biased region" description="Acidic residues" evidence="1">
    <location>
        <begin position="363"/>
        <end position="376"/>
    </location>
</feature>
<proteinExistence type="predicted"/>
<feature type="region of interest" description="Disordered" evidence="1">
    <location>
        <begin position="352"/>
        <end position="398"/>
    </location>
</feature>
<reference evidence="3" key="1">
    <citation type="journal article" date="2008" name="Nature">
        <title>The amphioxus genome and the evolution of the chordate karyotype.</title>
        <authorList>
            <consortium name="US DOE Joint Genome Institute (JGI-PGF)"/>
            <person name="Putnam N.H."/>
            <person name="Butts T."/>
            <person name="Ferrier D.E.K."/>
            <person name="Furlong R.F."/>
            <person name="Hellsten U."/>
            <person name="Kawashima T."/>
            <person name="Robinson-Rechavi M."/>
            <person name="Shoguchi E."/>
            <person name="Terry A."/>
            <person name="Yu J.-K."/>
            <person name="Benito-Gutierrez E.L."/>
            <person name="Dubchak I."/>
            <person name="Garcia-Fernandez J."/>
            <person name="Gibson-Brown J.J."/>
            <person name="Grigoriev I.V."/>
            <person name="Horton A.C."/>
            <person name="de Jong P.J."/>
            <person name="Jurka J."/>
            <person name="Kapitonov V.V."/>
            <person name="Kohara Y."/>
            <person name="Kuroki Y."/>
            <person name="Lindquist E."/>
            <person name="Lucas S."/>
            <person name="Osoegawa K."/>
            <person name="Pennacchio L.A."/>
            <person name="Salamov A.A."/>
            <person name="Satou Y."/>
            <person name="Sauka-Spengler T."/>
            <person name="Schmutz J."/>
            <person name="Shin-I T."/>
            <person name="Toyoda A."/>
            <person name="Bronner-Fraser M."/>
            <person name="Fujiyama A."/>
            <person name="Holland L.Z."/>
            <person name="Holland P.W.H."/>
            <person name="Satoh N."/>
            <person name="Rokhsar D.S."/>
        </authorList>
    </citation>
    <scope>NUCLEOTIDE SEQUENCE [LARGE SCALE GENOMIC DNA]</scope>
    <source>
        <strain evidence="3">S238N-H82</strain>
        <tissue evidence="3">Testes</tissue>
    </source>
</reference>
<feature type="signal peptide" evidence="2">
    <location>
        <begin position="1"/>
        <end position="24"/>
    </location>
</feature>
<protein>
    <submittedName>
        <fullName evidence="5">Uncharacterized protein LOC118421613</fullName>
    </submittedName>
</protein>
<feature type="compositionally biased region" description="Pro residues" evidence="1">
    <location>
        <begin position="283"/>
        <end position="319"/>
    </location>
</feature>
<name>C3Z4V2_BRAFL</name>
<gene>
    <name evidence="5" type="primary">LOC118421613</name>
    <name evidence="3" type="ORF">BRAFLDRAFT_82100</name>
</gene>
<feature type="compositionally biased region" description="Pro residues" evidence="1">
    <location>
        <begin position="221"/>
        <end position="230"/>
    </location>
</feature>
<dbReference type="KEGG" id="bfo:118421613"/>
<dbReference type="InParanoid" id="C3Z4V2"/>